<reference evidence="1 2" key="1">
    <citation type="journal article" date="2024" name="Ann. Entomol. Soc. Am.">
        <title>Genomic analyses of the southern and eastern yellowjacket wasps (Hymenoptera: Vespidae) reveal evolutionary signatures of social life.</title>
        <authorList>
            <person name="Catto M.A."/>
            <person name="Caine P.B."/>
            <person name="Orr S.E."/>
            <person name="Hunt B.G."/>
            <person name="Goodisman M.A.D."/>
        </authorList>
    </citation>
    <scope>NUCLEOTIDE SEQUENCE [LARGE SCALE GENOMIC DNA]</scope>
    <source>
        <strain evidence="1">233</strain>
        <tissue evidence="1">Head and thorax</tissue>
    </source>
</reference>
<accession>A0ABD2C123</accession>
<keyword evidence="2" id="KW-1185">Reference proteome</keyword>
<name>A0ABD2C123_VESSQ</name>
<dbReference type="Proteomes" id="UP001607302">
    <property type="component" value="Unassembled WGS sequence"/>
</dbReference>
<feature type="non-terminal residue" evidence="1">
    <location>
        <position position="141"/>
    </location>
</feature>
<evidence type="ECO:0000313" key="1">
    <source>
        <dbReference type="EMBL" id="KAL2738737.1"/>
    </source>
</evidence>
<proteinExistence type="predicted"/>
<comment type="caution">
    <text evidence="1">The sequence shown here is derived from an EMBL/GenBank/DDBJ whole genome shotgun (WGS) entry which is preliminary data.</text>
</comment>
<protein>
    <submittedName>
        <fullName evidence="1">Uncharacterized protein</fullName>
    </submittedName>
</protein>
<dbReference type="AlphaFoldDB" id="A0ABD2C123"/>
<sequence length="141" mass="15479">MAANDGARFKNTTNSLSLAVSFASFPRSSAASCLAIPTEIKGRNKTVEGNALIAEIRDIVETTKLNGEEGRGKGGGGKGRIHSVWRYSTVLICRRRIARRSGRGGRTDQRLLGCTRLRNDTRNTRWSSGINAIAYRLQDRL</sequence>
<dbReference type="EMBL" id="JAUDFV010000025">
    <property type="protein sequence ID" value="KAL2738737.1"/>
    <property type="molecule type" value="Genomic_DNA"/>
</dbReference>
<gene>
    <name evidence="1" type="ORF">V1478_001303</name>
</gene>
<organism evidence="1 2">
    <name type="scientific">Vespula squamosa</name>
    <name type="common">Southern yellow jacket</name>
    <name type="synonym">Wasp</name>
    <dbReference type="NCBI Taxonomy" id="30214"/>
    <lineage>
        <taxon>Eukaryota</taxon>
        <taxon>Metazoa</taxon>
        <taxon>Ecdysozoa</taxon>
        <taxon>Arthropoda</taxon>
        <taxon>Hexapoda</taxon>
        <taxon>Insecta</taxon>
        <taxon>Pterygota</taxon>
        <taxon>Neoptera</taxon>
        <taxon>Endopterygota</taxon>
        <taxon>Hymenoptera</taxon>
        <taxon>Apocrita</taxon>
        <taxon>Aculeata</taxon>
        <taxon>Vespoidea</taxon>
        <taxon>Vespidae</taxon>
        <taxon>Vespinae</taxon>
        <taxon>Vespula</taxon>
    </lineage>
</organism>
<evidence type="ECO:0000313" key="2">
    <source>
        <dbReference type="Proteomes" id="UP001607302"/>
    </source>
</evidence>